<accession>A0ABR3JQM0</accession>
<evidence type="ECO:0000313" key="3">
    <source>
        <dbReference type="Proteomes" id="UP001556367"/>
    </source>
</evidence>
<keyword evidence="3" id="KW-1185">Reference proteome</keyword>
<feature type="region of interest" description="Disordered" evidence="1">
    <location>
        <begin position="164"/>
        <end position="184"/>
    </location>
</feature>
<sequence length="275" mass="30368">MLGSGIDSRRFPDGGQYSIDVRTRPASNNSQQASSDPLAVSTQNVNDSRARLENRYFEDDVVWVGLHDEWHPGSVIQVLHAVDPFNGPFNTQHDPHNLGLNTRVCLQESFKRDDPWCYLYRVFLFDQNVAQEPIGVYAHHLSRDLPSLVKVILECLPAPSSQLSDVHSTSAPEPPTSSPGASSTSINIFVRQPNNVNTSTGTFVYNDGPGNIQSNSGAGRFYDLMCPDISGQDIFQNPWSDITVAYAYLHLVLNSICTLCNALLTPATVFDDLEI</sequence>
<proteinExistence type="predicted"/>
<protein>
    <submittedName>
        <fullName evidence="2">Uncharacterized protein</fullName>
    </submittedName>
</protein>
<evidence type="ECO:0000313" key="2">
    <source>
        <dbReference type="EMBL" id="KAL0957772.1"/>
    </source>
</evidence>
<organism evidence="2 3">
    <name type="scientific">Hohenbuehelia grisea</name>
    <dbReference type="NCBI Taxonomy" id="104357"/>
    <lineage>
        <taxon>Eukaryota</taxon>
        <taxon>Fungi</taxon>
        <taxon>Dikarya</taxon>
        <taxon>Basidiomycota</taxon>
        <taxon>Agaricomycotina</taxon>
        <taxon>Agaricomycetes</taxon>
        <taxon>Agaricomycetidae</taxon>
        <taxon>Agaricales</taxon>
        <taxon>Pleurotineae</taxon>
        <taxon>Pleurotaceae</taxon>
        <taxon>Hohenbuehelia</taxon>
    </lineage>
</organism>
<comment type="caution">
    <text evidence="2">The sequence shown here is derived from an EMBL/GenBank/DDBJ whole genome shotgun (WGS) entry which is preliminary data.</text>
</comment>
<dbReference type="EMBL" id="JASNQZ010000005">
    <property type="protein sequence ID" value="KAL0957772.1"/>
    <property type="molecule type" value="Genomic_DNA"/>
</dbReference>
<gene>
    <name evidence="2" type="ORF">HGRIS_001549</name>
</gene>
<dbReference type="Proteomes" id="UP001556367">
    <property type="component" value="Unassembled WGS sequence"/>
</dbReference>
<reference evidence="3" key="1">
    <citation type="submission" date="2024-06" db="EMBL/GenBank/DDBJ databases">
        <title>Multi-omics analyses provide insights into the biosynthesis of the anticancer antibiotic pleurotin in Hohenbuehelia grisea.</title>
        <authorList>
            <person name="Weaver J.A."/>
            <person name="Alberti F."/>
        </authorList>
    </citation>
    <scope>NUCLEOTIDE SEQUENCE [LARGE SCALE GENOMIC DNA]</scope>
    <source>
        <strain evidence="3">T-177</strain>
    </source>
</reference>
<feature type="compositionally biased region" description="Polar residues" evidence="1">
    <location>
        <begin position="25"/>
        <end position="45"/>
    </location>
</feature>
<feature type="region of interest" description="Disordered" evidence="1">
    <location>
        <begin position="1"/>
        <end position="45"/>
    </location>
</feature>
<name>A0ABR3JQM0_9AGAR</name>
<evidence type="ECO:0000256" key="1">
    <source>
        <dbReference type="SAM" id="MobiDB-lite"/>
    </source>
</evidence>